<evidence type="ECO:0000256" key="1">
    <source>
        <dbReference type="SAM" id="MobiDB-lite"/>
    </source>
</evidence>
<dbReference type="EMBL" id="CAEZYU010000056">
    <property type="protein sequence ID" value="CAB4744646.1"/>
    <property type="molecule type" value="Genomic_DNA"/>
</dbReference>
<dbReference type="AlphaFoldDB" id="A0A6J6C2Y4"/>
<feature type="compositionally biased region" description="Basic and acidic residues" evidence="1">
    <location>
        <begin position="1"/>
        <end position="12"/>
    </location>
</feature>
<gene>
    <name evidence="2" type="ORF">UFOPK1358_01236</name>
    <name evidence="3" type="ORF">UFOPK2766_01287</name>
</gene>
<sequence length="328" mass="34827">MSDVDDQTHLDPSHGLFSTVASDNVEIVGQASTRASEGLWTVAAKPDPESQTESVEDDLWTTADPTLQDGSGLWTDISDDASEGYFDDPDSLGSDSQEPAESIPRPFSDSMGSVFSADPVDHFDDSIDEAEVIDNSHMRAPVAQEQTNPLFSSGPDWETFSAPSAPSAPSGAQGQPVQPGAWTAAPSAPPRTHEHDASSVGMDFETAVGRLQAEEAEAAHVALAVCGALLPEGERVIGLVTGQMLGRPAAVLVTEYRVVIANDRRWTPVVDVFAINGELTVRGRQDREVAALSFSDRSRVSMVDGIPQVSMAVELANLIRGSGEQIGW</sequence>
<feature type="compositionally biased region" description="Acidic residues" evidence="1">
    <location>
        <begin position="77"/>
        <end position="90"/>
    </location>
</feature>
<accession>A0A6J6C2Y4</accession>
<feature type="region of interest" description="Disordered" evidence="1">
    <location>
        <begin position="1"/>
        <end position="111"/>
    </location>
</feature>
<feature type="compositionally biased region" description="Low complexity" evidence="1">
    <location>
        <begin position="161"/>
        <end position="176"/>
    </location>
</feature>
<reference evidence="2" key="1">
    <citation type="submission" date="2020-05" db="EMBL/GenBank/DDBJ databases">
        <authorList>
            <person name="Chiriac C."/>
            <person name="Salcher M."/>
            <person name="Ghai R."/>
            <person name="Kavagutti S V."/>
        </authorList>
    </citation>
    <scope>NUCLEOTIDE SEQUENCE</scope>
</reference>
<proteinExistence type="predicted"/>
<dbReference type="EMBL" id="CAEZSF010000122">
    <property type="protein sequence ID" value="CAB4544648.1"/>
    <property type="molecule type" value="Genomic_DNA"/>
</dbReference>
<organism evidence="2">
    <name type="scientific">freshwater metagenome</name>
    <dbReference type="NCBI Taxonomy" id="449393"/>
    <lineage>
        <taxon>unclassified sequences</taxon>
        <taxon>metagenomes</taxon>
        <taxon>ecological metagenomes</taxon>
    </lineage>
</organism>
<evidence type="ECO:0000313" key="2">
    <source>
        <dbReference type="EMBL" id="CAB4544648.1"/>
    </source>
</evidence>
<feature type="region of interest" description="Disordered" evidence="1">
    <location>
        <begin position="139"/>
        <end position="199"/>
    </location>
</feature>
<evidence type="ECO:0000313" key="3">
    <source>
        <dbReference type="EMBL" id="CAB4744646.1"/>
    </source>
</evidence>
<name>A0A6J6C2Y4_9ZZZZ</name>
<protein>
    <submittedName>
        <fullName evidence="2">Unannotated protein</fullName>
    </submittedName>
</protein>